<dbReference type="PANTHER" id="PTHR42901">
    <property type="entry name" value="ALCOHOL DEHYDROGENASE"/>
    <property type="match status" value="1"/>
</dbReference>
<comment type="caution">
    <text evidence="4">The sequence shown here is derived from an EMBL/GenBank/DDBJ whole genome shotgun (WGS) entry which is preliminary data.</text>
</comment>
<proteinExistence type="inferred from homology"/>
<keyword evidence="5" id="KW-1185">Reference proteome</keyword>
<organism evidence="4 5">
    <name type="scientific">Aquamicrobium soli</name>
    <dbReference type="NCBI Taxonomy" id="1811518"/>
    <lineage>
        <taxon>Bacteria</taxon>
        <taxon>Pseudomonadati</taxon>
        <taxon>Pseudomonadota</taxon>
        <taxon>Alphaproteobacteria</taxon>
        <taxon>Hyphomicrobiales</taxon>
        <taxon>Phyllobacteriaceae</taxon>
        <taxon>Aquamicrobium</taxon>
    </lineage>
</organism>
<sequence>MTQTVIVTGATGGIGQSVTEALVKRGFEVVALATRKPALEALARRTGCDIAVADMTDPEAVMGALAAVKADAVVHTAGILGPQEPVYLTSPETVTSLLSVNIAGTVNLLRATVPGMVERGRGTVVMLGSVCGSVAGTGPGVYSATKAALQSIAANLRYGLRDTAVRVSEIRLGRVKTGIHEQLGIDADLYDGYDCVLPQDVAQTILHVLDSPPAVDLSTIEMMPTRQVVGGTYFSKS</sequence>
<evidence type="ECO:0000313" key="4">
    <source>
        <dbReference type="EMBL" id="MFC3205458.1"/>
    </source>
</evidence>
<dbReference type="EMBL" id="JBHRTK010000004">
    <property type="protein sequence ID" value="MFC3205458.1"/>
    <property type="molecule type" value="Genomic_DNA"/>
</dbReference>
<comment type="similarity">
    <text evidence="1">Belongs to the short-chain dehydrogenases/reductases (SDR) family.</text>
</comment>
<protein>
    <submittedName>
        <fullName evidence="4">SDR family oxidoreductase</fullName>
        <ecNumber evidence="4">1.-.-.-</ecNumber>
    </submittedName>
</protein>
<dbReference type="PRINTS" id="PR00081">
    <property type="entry name" value="GDHRDH"/>
</dbReference>
<dbReference type="Gene3D" id="3.40.50.720">
    <property type="entry name" value="NAD(P)-binding Rossmann-like Domain"/>
    <property type="match status" value="1"/>
</dbReference>
<dbReference type="InterPro" id="IPR002347">
    <property type="entry name" value="SDR_fam"/>
</dbReference>
<name>A0ABV7K541_9HYPH</name>
<evidence type="ECO:0000259" key="3">
    <source>
        <dbReference type="SMART" id="SM00822"/>
    </source>
</evidence>
<evidence type="ECO:0000256" key="1">
    <source>
        <dbReference type="ARBA" id="ARBA00006484"/>
    </source>
</evidence>
<dbReference type="SUPFAM" id="SSF51735">
    <property type="entry name" value="NAD(P)-binding Rossmann-fold domains"/>
    <property type="match status" value="1"/>
</dbReference>
<dbReference type="RefSeq" id="WP_378218943.1">
    <property type="nucleotide sequence ID" value="NZ_JBHRTK010000004.1"/>
</dbReference>
<dbReference type="InterPro" id="IPR057326">
    <property type="entry name" value="KR_dom"/>
</dbReference>
<dbReference type="GO" id="GO:0016491">
    <property type="term" value="F:oxidoreductase activity"/>
    <property type="evidence" value="ECO:0007669"/>
    <property type="project" value="UniProtKB-KW"/>
</dbReference>
<evidence type="ECO:0000313" key="5">
    <source>
        <dbReference type="Proteomes" id="UP001595583"/>
    </source>
</evidence>
<dbReference type="EC" id="1.-.-.-" evidence="4"/>
<dbReference type="InterPro" id="IPR036291">
    <property type="entry name" value="NAD(P)-bd_dom_sf"/>
</dbReference>
<dbReference type="Pfam" id="PF00106">
    <property type="entry name" value="adh_short"/>
    <property type="match status" value="1"/>
</dbReference>
<reference evidence="5" key="1">
    <citation type="journal article" date="2019" name="Int. J. Syst. Evol. Microbiol.">
        <title>The Global Catalogue of Microorganisms (GCM) 10K type strain sequencing project: providing services to taxonomists for standard genome sequencing and annotation.</title>
        <authorList>
            <consortium name="The Broad Institute Genomics Platform"/>
            <consortium name="The Broad Institute Genome Sequencing Center for Infectious Disease"/>
            <person name="Wu L."/>
            <person name="Ma J."/>
        </authorList>
    </citation>
    <scope>NUCLEOTIDE SEQUENCE [LARGE SCALE GENOMIC DNA]</scope>
    <source>
        <strain evidence="5">KCTC 52165</strain>
    </source>
</reference>
<dbReference type="Proteomes" id="UP001595583">
    <property type="component" value="Unassembled WGS sequence"/>
</dbReference>
<accession>A0ABV7K541</accession>
<dbReference type="PANTHER" id="PTHR42901:SF1">
    <property type="entry name" value="ALCOHOL DEHYDROGENASE"/>
    <property type="match status" value="1"/>
</dbReference>
<dbReference type="SMART" id="SM00822">
    <property type="entry name" value="PKS_KR"/>
    <property type="match status" value="1"/>
</dbReference>
<keyword evidence="2 4" id="KW-0560">Oxidoreductase</keyword>
<evidence type="ECO:0000256" key="2">
    <source>
        <dbReference type="ARBA" id="ARBA00023002"/>
    </source>
</evidence>
<feature type="domain" description="Ketoreductase" evidence="3">
    <location>
        <begin position="3"/>
        <end position="170"/>
    </location>
</feature>
<gene>
    <name evidence="4" type="ORF">ACFOHJ_04480</name>
</gene>